<comment type="caution">
    <text evidence="1">The sequence shown here is derived from an EMBL/GenBank/DDBJ whole genome shotgun (WGS) entry which is preliminary data.</text>
</comment>
<protein>
    <submittedName>
        <fullName evidence="1">Uncharacterized protein</fullName>
    </submittedName>
</protein>
<sequence>MRFGDTRRIDFSPQHCWRVVGWFGRLRSSLYVGVHVLWTIRFFLGLFVSHAFAGIGSPDDQNSESSQCRRTSRGLPPRGVRHRLAVDCVQLPGLEFRSFERNVPCSSEGAWVYEWRVEDVGLVDYVVLVLLDFDECFLGLG</sequence>
<organism evidence="1 2">
    <name type="scientific">Brassica cretica</name>
    <name type="common">Mustard</name>
    <dbReference type="NCBI Taxonomy" id="69181"/>
    <lineage>
        <taxon>Eukaryota</taxon>
        <taxon>Viridiplantae</taxon>
        <taxon>Streptophyta</taxon>
        <taxon>Embryophyta</taxon>
        <taxon>Tracheophyta</taxon>
        <taxon>Spermatophyta</taxon>
        <taxon>Magnoliopsida</taxon>
        <taxon>eudicotyledons</taxon>
        <taxon>Gunneridae</taxon>
        <taxon>Pentapetalae</taxon>
        <taxon>rosids</taxon>
        <taxon>malvids</taxon>
        <taxon>Brassicales</taxon>
        <taxon>Brassicaceae</taxon>
        <taxon>Brassiceae</taxon>
        <taxon>Brassica</taxon>
    </lineage>
</organism>
<dbReference type="EMBL" id="QGKX02000088">
    <property type="protein sequence ID" value="KAF3583722.1"/>
    <property type="molecule type" value="Genomic_DNA"/>
</dbReference>
<evidence type="ECO:0000313" key="1">
    <source>
        <dbReference type="EMBL" id="KAF3583722.1"/>
    </source>
</evidence>
<dbReference type="AlphaFoldDB" id="A0A8S9RU76"/>
<gene>
    <name evidence="1" type="ORF">F2Q69_00030246</name>
</gene>
<accession>A0A8S9RU76</accession>
<proteinExistence type="predicted"/>
<name>A0A8S9RU76_BRACR</name>
<reference evidence="1" key="1">
    <citation type="submission" date="2019-12" db="EMBL/GenBank/DDBJ databases">
        <title>Genome sequencing and annotation of Brassica cretica.</title>
        <authorList>
            <person name="Studholme D.J."/>
            <person name="Sarris P."/>
        </authorList>
    </citation>
    <scope>NUCLEOTIDE SEQUENCE</scope>
    <source>
        <strain evidence="1">PFS-109/04</strain>
        <tissue evidence="1">Leaf</tissue>
    </source>
</reference>
<evidence type="ECO:0000313" key="2">
    <source>
        <dbReference type="Proteomes" id="UP000712600"/>
    </source>
</evidence>
<dbReference type="Proteomes" id="UP000712600">
    <property type="component" value="Unassembled WGS sequence"/>
</dbReference>